<sequence length="183" mass="19928">MNAVTIHVQGMTYGTQNSVFETGIDDSLCLPIAMLRHDSKAVGHVMEVVSCAEDAVNALAEYVVNLQIAAGSQASKASVQAYKNTVREAAYARLDLLFRNRLAGFAEDKDVTAYSNAWKNEIHRILLTISDEYAGQSQVSAFQEHESKGMVMSAARALSMFRGRLNSVLGSLPTEARNAQRGE</sequence>
<protein>
    <submittedName>
        <fullName evidence="1">CRISPR-associated protein, Cse1 family</fullName>
    </submittedName>
</protein>
<dbReference type="Pfam" id="PF09481">
    <property type="entry name" value="CRISPR_Cse1"/>
    <property type="match status" value="1"/>
</dbReference>
<evidence type="ECO:0000313" key="1">
    <source>
        <dbReference type="EMBL" id="NMN01739.1"/>
    </source>
</evidence>
<dbReference type="RefSeq" id="WP_172144113.1">
    <property type="nucleotide sequence ID" value="NZ_JAAIIJ010000003.1"/>
</dbReference>
<evidence type="ECO:0000313" key="2">
    <source>
        <dbReference type="Proteomes" id="UP000553756"/>
    </source>
</evidence>
<gene>
    <name evidence="1" type="ORF">G1C94_0360</name>
</gene>
<dbReference type="EMBL" id="JAAIIJ010000003">
    <property type="protein sequence ID" value="NMN01739.1"/>
    <property type="molecule type" value="Genomic_DNA"/>
</dbReference>
<reference evidence="1 2" key="1">
    <citation type="submission" date="2020-02" db="EMBL/GenBank/DDBJ databases">
        <title>Characterization of phylogenetic diversity of novel bifidobacterial species isolated in Czech ZOOs.</title>
        <authorList>
            <person name="Lugli G.A."/>
            <person name="Vera N.B."/>
            <person name="Ventura M."/>
        </authorList>
    </citation>
    <scope>NUCLEOTIDE SEQUENCE [LARGE SCALE GENOMIC DNA]</scope>
    <source>
        <strain evidence="1 2">DSM 109963</strain>
    </source>
</reference>
<comment type="caution">
    <text evidence="1">The sequence shown here is derived from an EMBL/GenBank/DDBJ whole genome shotgun (WGS) entry which is preliminary data.</text>
</comment>
<keyword evidence="2" id="KW-1185">Reference proteome</keyword>
<dbReference type="InterPro" id="IPR013381">
    <property type="entry name" value="CRISPR-assoc_prot_Cse1"/>
</dbReference>
<dbReference type="Proteomes" id="UP000553756">
    <property type="component" value="Unassembled WGS sequence"/>
</dbReference>
<dbReference type="Gene3D" id="1.10.132.100">
    <property type="match status" value="1"/>
</dbReference>
<proteinExistence type="predicted"/>
<organism evidence="1 2">
    <name type="scientific">Bifidobacterium panos</name>
    <dbReference type="NCBI Taxonomy" id="2675321"/>
    <lineage>
        <taxon>Bacteria</taxon>
        <taxon>Bacillati</taxon>
        <taxon>Actinomycetota</taxon>
        <taxon>Actinomycetes</taxon>
        <taxon>Bifidobacteriales</taxon>
        <taxon>Bifidobacteriaceae</taxon>
        <taxon>Bifidobacterium</taxon>
    </lineage>
</organism>
<accession>A0ABX1SYP9</accession>
<name>A0ABX1SYP9_9BIFI</name>